<organism evidence="4 5">
    <name type="scientific">Fibrisoma montanum</name>
    <dbReference type="NCBI Taxonomy" id="2305895"/>
    <lineage>
        <taxon>Bacteria</taxon>
        <taxon>Pseudomonadati</taxon>
        <taxon>Bacteroidota</taxon>
        <taxon>Cytophagia</taxon>
        <taxon>Cytophagales</taxon>
        <taxon>Spirosomataceae</taxon>
        <taxon>Fibrisoma</taxon>
    </lineage>
</organism>
<gene>
    <name evidence="4" type="ORF">DYU11_29360</name>
</gene>
<feature type="compositionally biased region" description="Polar residues" evidence="1">
    <location>
        <begin position="663"/>
        <end position="697"/>
    </location>
</feature>
<dbReference type="Gene3D" id="3.40.50.1110">
    <property type="entry name" value="SGNH hydrolase"/>
    <property type="match status" value="1"/>
</dbReference>
<dbReference type="InterPro" id="IPR047589">
    <property type="entry name" value="DUF11_rpt"/>
</dbReference>
<dbReference type="AlphaFoldDB" id="A0A418LXX3"/>
<dbReference type="RefSeq" id="WP_119671318.1">
    <property type="nucleotide sequence ID" value="NZ_QXED01000013.1"/>
</dbReference>
<proteinExistence type="predicted"/>
<feature type="compositionally biased region" description="Polar residues" evidence="1">
    <location>
        <begin position="810"/>
        <end position="827"/>
    </location>
</feature>
<dbReference type="SUPFAM" id="SSF52266">
    <property type="entry name" value="SGNH hydrolase"/>
    <property type="match status" value="1"/>
</dbReference>
<dbReference type="NCBIfam" id="TIGR01451">
    <property type="entry name" value="B_ant_repeat"/>
    <property type="match status" value="2"/>
</dbReference>
<dbReference type="Gene3D" id="2.60.40.10">
    <property type="entry name" value="Immunoglobulins"/>
    <property type="match status" value="2"/>
</dbReference>
<evidence type="ECO:0000313" key="5">
    <source>
        <dbReference type="Proteomes" id="UP000283523"/>
    </source>
</evidence>
<dbReference type="Pfam" id="PF01345">
    <property type="entry name" value="DUF11"/>
    <property type="match status" value="2"/>
</dbReference>
<accession>A0A418LXX3</accession>
<dbReference type="GO" id="GO:0016788">
    <property type="term" value="F:hydrolase activity, acting on ester bonds"/>
    <property type="evidence" value="ECO:0007669"/>
    <property type="project" value="UniProtKB-ARBA"/>
</dbReference>
<feature type="region of interest" description="Disordered" evidence="1">
    <location>
        <begin position="640"/>
        <end position="702"/>
    </location>
</feature>
<evidence type="ECO:0000259" key="3">
    <source>
        <dbReference type="Pfam" id="PF01345"/>
    </source>
</evidence>
<comment type="caution">
    <text evidence="4">The sequence shown here is derived from an EMBL/GenBank/DDBJ whole genome shotgun (WGS) entry which is preliminary data.</text>
</comment>
<dbReference type="OrthoDB" id="1488710at2"/>
<dbReference type="EMBL" id="QXED01000013">
    <property type="protein sequence ID" value="RIV18067.1"/>
    <property type="molecule type" value="Genomic_DNA"/>
</dbReference>
<dbReference type="PANTHER" id="PTHR34819">
    <property type="entry name" value="LARGE CYSTEINE-RICH PERIPLASMIC PROTEIN OMCB"/>
    <property type="match status" value="1"/>
</dbReference>
<reference evidence="4 5" key="1">
    <citation type="submission" date="2018-08" db="EMBL/GenBank/DDBJ databases">
        <title>Fibrisoma montanum sp. nov., isolated from Danxia mountain soil.</title>
        <authorList>
            <person name="Huang Y."/>
        </authorList>
    </citation>
    <scope>NUCLEOTIDE SEQUENCE [LARGE SCALE GENOMIC DNA]</scope>
    <source>
        <strain evidence="4 5">HYT19</strain>
    </source>
</reference>
<dbReference type="PANTHER" id="PTHR34819:SF3">
    <property type="entry name" value="CELL SURFACE PROTEIN"/>
    <property type="match status" value="1"/>
</dbReference>
<sequence>MRTCTNRLLTAFVATVVTCLTAVQALAQIDVTYPTNRMVVQRDNNNQATVQVAGSFSQGIDRVEARVVARAAGQGTNTDWTAIQLNPINGQFNGNLVIKGGWYQLEVRGLRNGQVVGTDVVERFGVGEVFAILGHSNAQGSSCYIDGVDYCPTREGANDDRVTVVPLHTDTPDGAATFYQYELTADTRYLPGLAFEKMLQYNGPSPFSKVAWLWGRMGDVLTQRINVPVLIYNAGFGGSNMEHVYKSAYDIPFEHGFIRYDLRMPFVNIRNLMNLYVPSTGLRAVLIHHGENDRGNPTDLIVTHHFGVIDKTRQEFNQPNLGFIVAKSSFVYGPFDNVRQAQTQVINRANYNTYPGPDIDQITSREDRPDGLHFSPAGQARAGELWANAITDDILQRIQPILPQAQPIASIACAPTGNQLVLTQPDGYEYSWSNGSTDRSQTVGAGTYSARLRSPQKRILFPPAVTVPAEVRPATPSISTSGSETFCKAGSVTLTSNYNGPNLWSTGATTQSITIPSAGTYTLKARNPAYGCLSDATTRTVNTGGTDLALSLRASRRTPAVGDTVTFFLTVRNEGGCDAGNITVQNRLPANLAFVSSGNMTAANGIVSGTIASLSAGNSVVQRYVARLTAAGNYVNAAELTASSGPDPDSQPNSGTGDGQDDAASTQVRTLSTETAGSFNSPNPNQTPLPAVQSNQPAPDPAKADLSLVMQASRPSVRIGQPVTFTLTIRNRGGQTATNITVRDELPAGLQFASSASGMMANGTVVTGSIAQLAAGQEVSLSFVANVTGGSTLVNAAQISAAGQPDPDSQPGNGTTNGEDDTAQVSLRVNGAASGGRLAATESTTQPATSPKPSASTQHRFTGQKPNK</sequence>
<protein>
    <submittedName>
        <fullName evidence="4">DUF11 domain-containing protein</fullName>
    </submittedName>
</protein>
<keyword evidence="5" id="KW-1185">Reference proteome</keyword>
<keyword evidence="2" id="KW-0732">Signal</keyword>
<evidence type="ECO:0000256" key="2">
    <source>
        <dbReference type="SAM" id="SignalP"/>
    </source>
</evidence>
<name>A0A418LXX3_9BACT</name>
<dbReference type="InterPro" id="IPR013783">
    <property type="entry name" value="Ig-like_fold"/>
</dbReference>
<dbReference type="InterPro" id="IPR051172">
    <property type="entry name" value="Chlamydia_OmcB"/>
</dbReference>
<evidence type="ECO:0000256" key="1">
    <source>
        <dbReference type="SAM" id="MobiDB-lite"/>
    </source>
</evidence>
<feature type="signal peptide" evidence="2">
    <location>
        <begin position="1"/>
        <end position="27"/>
    </location>
</feature>
<feature type="domain" description="DUF11" evidence="3">
    <location>
        <begin position="547"/>
        <end position="656"/>
    </location>
</feature>
<dbReference type="Proteomes" id="UP000283523">
    <property type="component" value="Unassembled WGS sequence"/>
</dbReference>
<dbReference type="InterPro" id="IPR036514">
    <property type="entry name" value="SGNH_hydro_sf"/>
</dbReference>
<feature type="compositionally biased region" description="Polar residues" evidence="1">
    <location>
        <begin position="841"/>
        <end position="868"/>
    </location>
</feature>
<feature type="domain" description="DUF11" evidence="3">
    <location>
        <begin position="705"/>
        <end position="810"/>
    </location>
</feature>
<feature type="region of interest" description="Disordered" evidence="1">
    <location>
        <begin position="801"/>
        <end position="868"/>
    </location>
</feature>
<evidence type="ECO:0000313" key="4">
    <source>
        <dbReference type="EMBL" id="RIV18067.1"/>
    </source>
</evidence>
<dbReference type="InterPro" id="IPR001434">
    <property type="entry name" value="OmcB-like_DUF11"/>
</dbReference>
<feature type="chain" id="PRO_5019420360" evidence="2">
    <location>
        <begin position="28"/>
        <end position="868"/>
    </location>
</feature>